<keyword evidence="11" id="KW-1185">Reference proteome</keyword>
<evidence type="ECO:0000256" key="6">
    <source>
        <dbReference type="ARBA" id="ARBA00022692"/>
    </source>
</evidence>
<dbReference type="InterPro" id="IPR004485">
    <property type="entry name" value="Cobalamin_biosynth_CobD/CbiB"/>
</dbReference>
<feature type="transmembrane region" description="Helical" evidence="9">
    <location>
        <begin position="95"/>
        <end position="114"/>
    </location>
</feature>
<feature type="transmembrane region" description="Helical" evidence="9">
    <location>
        <begin position="12"/>
        <end position="29"/>
    </location>
</feature>
<proteinExistence type="inferred from homology"/>
<evidence type="ECO:0000256" key="9">
    <source>
        <dbReference type="SAM" id="Phobius"/>
    </source>
</evidence>
<comment type="pathway">
    <text evidence="2">Cofactor biosynthesis; adenosylcobalamin biosynthesis.</text>
</comment>
<dbReference type="Pfam" id="PF03186">
    <property type="entry name" value="CobD_Cbib"/>
    <property type="match status" value="1"/>
</dbReference>
<evidence type="ECO:0000256" key="5">
    <source>
        <dbReference type="ARBA" id="ARBA00022573"/>
    </source>
</evidence>
<evidence type="ECO:0008006" key="12">
    <source>
        <dbReference type="Google" id="ProtNLM"/>
    </source>
</evidence>
<keyword evidence="4" id="KW-1003">Cell membrane</keyword>
<feature type="transmembrane region" description="Helical" evidence="9">
    <location>
        <begin position="171"/>
        <end position="188"/>
    </location>
</feature>
<dbReference type="Proteomes" id="UP000602381">
    <property type="component" value="Unassembled WGS sequence"/>
</dbReference>
<evidence type="ECO:0000256" key="3">
    <source>
        <dbReference type="ARBA" id="ARBA00006263"/>
    </source>
</evidence>
<keyword evidence="6 9" id="KW-0812">Transmembrane</keyword>
<dbReference type="EMBL" id="BMOV01000001">
    <property type="protein sequence ID" value="GGO04817.1"/>
    <property type="molecule type" value="Genomic_DNA"/>
</dbReference>
<feature type="transmembrane region" description="Helical" evidence="9">
    <location>
        <begin position="253"/>
        <end position="271"/>
    </location>
</feature>
<comment type="caution">
    <text evidence="10">The sequence shown here is derived from an EMBL/GenBank/DDBJ whole genome shotgun (WGS) entry which is preliminary data.</text>
</comment>
<evidence type="ECO:0000256" key="7">
    <source>
        <dbReference type="ARBA" id="ARBA00022989"/>
    </source>
</evidence>
<evidence type="ECO:0000313" key="11">
    <source>
        <dbReference type="Proteomes" id="UP000602381"/>
    </source>
</evidence>
<dbReference type="RefSeq" id="WP_188873318.1">
    <property type="nucleotide sequence ID" value="NZ_BMOV01000001.1"/>
</dbReference>
<evidence type="ECO:0000256" key="1">
    <source>
        <dbReference type="ARBA" id="ARBA00004651"/>
    </source>
</evidence>
<feature type="transmembrane region" description="Helical" evidence="9">
    <location>
        <begin position="69"/>
        <end position="89"/>
    </location>
</feature>
<evidence type="ECO:0000256" key="8">
    <source>
        <dbReference type="ARBA" id="ARBA00023136"/>
    </source>
</evidence>
<feature type="transmembrane region" description="Helical" evidence="9">
    <location>
        <begin position="307"/>
        <end position="327"/>
    </location>
</feature>
<dbReference type="PANTHER" id="PTHR34308">
    <property type="entry name" value="COBALAMIN BIOSYNTHESIS PROTEIN CBIB"/>
    <property type="match status" value="1"/>
</dbReference>
<organism evidence="10 11">
    <name type="scientific">Iodidimonas muriae</name>
    <dbReference type="NCBI Taxonomy" id="261467"/>
    <lineage>
        <taxon>Bacteria</taxon>
        <taxon>Pseudomonadati</taxon>
        <taxon>Pseudomonadota</taxon>
        <taxon>Alphaproteobacteria</taxon>
        <taxon>Iodidimonadales</taxon>
        <taxon>Iodidimonadaceae</taxon>
        <taxon>Iodidimonas</taxon>
    </lineage>
</organism>
<name>A0ABQ2L7K1_9PROT</name>
<protein>
    <recommendedName>
        <fullName evidence="12">Cobalamin biosynthesis protein CobD</fullName>
    </recommendedName>
</protein>
<reference evidence="11" key="1">
    <citation type="journal article" date="2019" name="Int. J. Syst. Evol. Microbiol.">
        <title>The Global Catalogue of Microorganisms (GCM) 10K type strain sequencing project: providing services to taxonomists for standard genome sequencing and annotation.</title>
        <authorList>
            <consortium name="The Broad Institute Genomics Platform"/>
            <consortium name="The Broad Institute Genome Sequencing Center for Infectious Disease"/>
            <person name="Wu L."/>
            <person name="Ma J."/>
        </authorList>
    </citation>
    <scope>NUCLEOTIDE SEQUENCE [LARGE SCALE GENOMIC DNA]</scope>
    <source>
        <strain evidence="11">JCM 17843</strain>
    </source>
</reference>
<keyword evidence="7 9" id="KW-1133">Transmembrane helix</keyword>
<keyword evidence="5" id="KW-0169">Cobalamin biosynthesis</keyword>
<keyword evidence="8 9" id="KW-0472">Membrane</keyword>
<sequence length="329" mass="35781">MDLGIPPALDQSLWTVLIAILANLTLCSSSRISRFFSRPLVLAGRMINMIERRYNHPSVNEGARRIDSISIAVFLLIFGFLCGLGLSLLLQQIPFGWIIDAMLIAAVLGLRPMLERMRLITRSLESSLEEGRATITLITGRDTANLDKHGLSAAAIESIAMGFSQGFIAPLLWYALGGLPALFAFKLIDTASIMIDERSDHARSFGFALRYGSAIFLAPAIFLSLPFLFLGSLITRGTGLARGLHMACARKRYAWPTFSLSVALFSGFLGTRLGGPVCIGSYQRTGDIFGEDMPSPSISSINQAHKLAARSALIYTLFLLALAIYMVTA</sequence>
<dbReference type="PANTHER" id="PTHR34308:SF1">
    <property type="entry name" value="COBALAMIN BIOSYNTHESIS PROTEIN CBIB"/>
    <property type="match status" value="1"/>
</dbReference>
<gene>
    <name evidence="10" type="ORF">GCM10007972_01550</name>
</gene>
<evidence type="ECO:0000313" key="10">
    <source>
        <dbReference type="EMBL" id="GGO04817.1"/>
    </source>
</evidence>
<evidence type="ECO:0000256" key="4">
    <source>
        <dbReference type="ARBA" id="ARBA00022475"/>
    </source>
</evidence>
<evidence type="ECO:0000256" key="2">
    <source>
        <dbReference type="ARBA" id="ARBA00004953"/>
    </source>
</evidence>
<feature type="transmembrane region" description="Helical" evidence="9">
    <location>
        <begin position="208"/>
        <end position="233"/>
    </location>
</feature>
<accession>A0ABQ2L7K1</accession>
<comment type="subcellular location">
    <subcellularLocation>
        <location evidence="1">Cell membrane</location>
        <topology evidence="1">Multi-pass membrane protein</topology>
    </subcellularLocation>
</comment>
<comment type="similarity">
    <text evidence="3">Belongs to the CobD/CbiB family.</text>
</comment>